<accession>A0A8J4X6G4</accession>
<evidence type="ECO:0000313" key="1">
    <source>
        <dbReference type="EMBL" id="KAF5895128.1"/>
    </source>
</evidence>
<name>A0A8J4X6G4_CLAMG</name>
<proteinExistence type="predicted"/>
<dbReference type="AlphaFoldDB" id="A0A8J4X6G4"/>
<comment type="caution">
    <text evidence="1">The sequence shown here is derived from an EMBL/GenBank/DDBJ whole genome shotgun (WGS) entry which is preliminary data.</text>
</comment>
<organism evidence="1 2">
    <name type="scientific">Clarias magur</name>
    <name type="common">Asian catfish</name>
    <name type="synonym">Macropteronotus magur</name>
    <dbReference type="NCBI Taxonomy" id="1594786"/>
    <lineage>
        <taxon>Eukaryota</taxon>
        <taxon>Metazoa</taxon>
        <taxon>Chordata</taxon>
        <taxon>Craniata</taxon>
        <taxon>Vertebrata</taxon>
        <taxon>Euteleostomi</taxon>
        <taxon>Actinopterygii</taxon>
        <taxon>Neopterygii</taxon>
        <taxon>Teleostei</taxon>
        <taxon>Ostariophysi</taxon>
        <taxon>Siluriformes</taxon>
        <taxon>Clariidae</taxon>
        <taxon>Clarias</taxon>
    </lineage>
</organism>
<dbReference type="EMBL" id="QNUK01000339">
    <property type="protein sequence ID" value="KAF5895128.1"/>
    <property type="molecule type" value="Genomic_DNA"/>
</dbReference>
<gene>
    <name evidence="1" type="primary">Osbp2</name>
    <name evidence="1" type="ORF">DAT39_015157</name>
</gene>
<sequence>MGILSHFCSIFAIKRLSEHSTRALRQPIQCPQSEIRTTCICQPLLIRVLHSLALPRGGRLLLPSA</sequence>
<feature type="non-terminal residue" evidence="1">
    <location>
        <position position="65"/>
    </location>
</feature>
<protein>
    <submittedName>
        <fullName evidence="1">Oxysterol-binding protein 2</fullName>
    </submittedName>
</protein>
<dbReference type="Proteomes" id="UP000727407">
    <property type="component" value="Unassembled WGS sequence"/>
</dbReference>
<evidence type="ECO:0000313" key="2">
    <source>
        <dbReference type="Proteomes" id="UP000727407"/>
    </source>
</evidence>
<reference evidence="1" key="1">
    <citation type="submission" date="2020-07" db="EMBL/GenBank/DDBJ databases">
        <title>Clarias magur genome sequencing, assembly and annotation.</title>
        <authorList>
            <person name="Kushwaha B."/>
            <person name="Kumar R."/>
            <person name="Das P."/>
            <person name="Joshi C.G."/>
            <person name="Kumar D."/>
            <person name="Nagpure N.S."/>
            <person name="Pandey M."/>
            <person name="Agarwal S."/>
            <person name="Srivastava S."/>
            <person name="Singh M."/>
            <person name="Sahoo L."/>
            <person name="Jayasankar P."/>
            <person name="Meher P.K."/>
            <person name="Koringa P.G."/>
            <person name="Iquebal M.A."/>
            <person name="Das S.P."/>
            <person name="Bit A."/>
            <person name="Patnaik S."/>
            <person name="Patel N."/>
            <person name="Shah T.M."/>
            <person name="Hinsu A."/>
            <person name="Jena J.K."/>
        </authorList>
    </citation>
    <scope>NUCLEOTIDE SEQUENCE</scope>
    <source>
        <strain evidence="1">CIFAMagur01</strain>
        <tissue evidence="1">Testis</tissue>
    </source>
</reference>
<keyword evidence="2" id="KW-1185">Reference proteome</keyword>